<dbReference type="CDD" id="cd06577">
    <property type="entry name" value="PASTA_pknB"/>
    <property type="match status" value="2"/>
</dbReference>
<reference evidence="3 4" key="1">
    <citation type="submission" date="2022-12" db="EMBL/GenBank/DDBJ databases">
        <title>Metagenome assembled genome from gulf of manar.</title>
        <authorList>
            <person name="Kohli P."/>
            <person name="Pk S."/>
            <person name="Venkata Ramana C."/>
            <person name="Sasikala C."/>
        </authorList>
    </citation>
    <scope>NUCLEOTIDE SEQUENCE [LARGE SCALE GENOMIC DNA]</scope>
    <source>
        <strain evidence="3">JB008</strain>
    </source>
</reference>
<protein>
    <submittedName>
        <fullName evidence="3">PASTA domain-containing protein</fullName>
    </submittedName>
</protein>
<sequence length="345" mass="37534">MGPLGEKLKNLLFGGNTDPDRRFYRTFMVFAIGTIIIMIIAGLTTFFLSLKGVEQTMVPDITGIEIENALVELEEKALYSSVQLRYTQNIEDKGLVVGQDPAPGTSVRAGSRVVLKVSKGSAVEKLDDYVGWNINDLEAHIKSMVSIYGPLLSIKEPVTRVYDNAATGTILAQRPEPGTDITAATEIELVVSKGPMGQNRKVLDYTDLTFGEVLESVAKSNIRFVFTTKPAGRNDVPGTVVSQSPAADAVVPNDTIMQFVIAAPDNPPEGYVFGILERTLPDYQVPVTLDVAAITPDGERKELFSMKHAGGLITIPYLEEENTLLKVSVAGKEIITYAIRAVREE</sequence>
<feature type="transmembrane region" description="Helical" evidence="1">
    <location>
        <begin position="27"/>
        <end position="48"/>
    </location>
</feature>
<name>A0AAJ1IHM8_9SPIO</name>
<comment type="caution">
    <text evidence="3">The sequence shown here is derived from an EMBL/GenBank/DDBJ whole genome shotgun (WGS) entry which is preliminary data.</text>
</comment>
<dbReference type="PROSITE" id="PS51178">
    <property type="entry name" value="PASTA"/>
    <property type="match status" value="1"/>
</dbReference>
<evidence type="ECO:0000313" key="4">
    <source>
        <dbReference type="Proteomes" id="UP001221217"/>
    </source>
</evidence>
<keyword evidence="1" id="KW-1133">Transmembrane helix</keyword>
<dbReference type="EMBL" id="JAQQAL010000024">
    <property type="protein sequence ID" value="MDC7227415.1"/>
    <property type="molecule type" value="Genomic_DNA"/>
</dbReference>
<dbReference type="Gene3D" id="3.30.10.20">
    <property type="match status" value="2"/>
</dbReference>
<organism evidence="3 4">
    <name type="scientific">Candidatus Thalassospirochaeta sargassi</name>
    <dbReference type="NCBI Taxonomy" id="3119039"/>
    <lineage>
        <taxon>Bacteria</taxon>
        <taxon>Pseudomonadati</taxon>
        <taxon>Spirochaetota</taxon>
        <taxon>Spirochaetia</taxon>
        <taxon>Spirochaetales</taxon>
        <taxon>Spirochaetaceae</taxon>
        <taxon>Candidatus Thalassospirochaeta</taxon>
    </lineage>
</organism>
<gene>
    <name evidence="3" type="ORF">PQJ61_11690</name>
</gene>
<keyword evidence="1" id="KW-0812">Transmembrane</keyword>
<feature type="domain" description="PASTA" evidence="2">
    <location>
        <begin position="52"/>
        <end position="119"/>
    </location>
</feature>
<keyword evidence="1" id="KW-0472">Membrane</keyword>
<accession>A0AAJ1IHM8</accession>
<dbReference type="Proteomes" id="UP001221217">
    <property type="component" value="Unassembled WGS sequence"/>
</dbReference>
<evidence type="ECO:0000259" key="2">
    <source>
        <dbReference type="PROSITE" id="PS51178"/>
    </source>
</evidence>
<proteinExistence type="predicted"/>
<dbReference type="Pfam" id="PF03793">
    <property type="entry name" value="PASTA"/>
    <property type="match status" value="2"/>
</dbReference>
<evidence type="ECO:0000256" key="1">
    <source>
        <dbReference type="SAM" id="Phobius"/>
    </source>
</evidence>
<dbReference type="InterPro" id="IPR005543">
    <property type="entry name" value="PASTA_dom"/>
</dbReference>
<evidence type="ECO:0000313" key="3">
    <source>
        <dbReference type="EMBL" id="MDC7227415.1"/>
    </source>
</evidence>
<dbReference type="AlphaFoldDB" id="A0AAJ1IHM8"/>
<dbReference type="SMART" id="SM00740">
    <property type="entry name" value="PASTA"/>
    <property type="match status" value="3"/>
</dbReference>